<evidence type="ECO:0000256" key="1">
    <source>
        <dbReference type="SAM" id="MobiDB-lite"/>
    </source>
</evidence>
<protein>
    <submittedName>
        <fullName evidence="2">Uncharacterized protein</fullName>
    </submittedName>
</protein>
<feature type="compositionally biased region" description="Low complexity" evidence="1">
    <location>
        <begin position="55"/>
        <end position="76"/>
    </location>
</feature>
<dbReference type="AlphaFoldDB" id="A0A4Y9T4B0"/>
<accession>A0A4Y9T4B0</accession>
<dbReference type="EMBL" id="SPUM01000051">
    <property type="protein sequence ID" value="TFW32641.1"/>
    <property type="molecule type" value="Genomic_DNA"/>
</dbReference>
<name>A0A4Y9T4B0_9BURK</name>
<comment type="caution">
    <text evidence="2">The sequence shown here is derived from an EMBL/GenBank/DDBJ whole genome shotgun (WGS) entry which is preliminary data.</text>
</comment>
<sequence>MSDLIASLVARVSGDVPALEPRLPSRFEPDTRSDAAVADEPMPGMEMSRADPREAAAAAPFVSTAGQAPAQAGVAA</sequence>
<feature type="non-terminal residue" evidence="2">
    <location>
        <position position="76"/>
    </location>
</feature>
<evidence type="ECO:0000313" key="2">
    <source>
        <dbReference type="EMBL" id="TFW32641.1"/>
    </source>
</evidence>
<proteinExistence type="predicted"/>
<evidence type="ECO:0000313" key="3">
    <source>
        <dbReference type="Proteomes" id="UP000297258"/>
    </source>
</evidence>
<reference evidence="2 3" key="1">
    <citation type="submission" date="2019-03" db="EMBL/GenBank/DDBJ databases">
        <title>Draft genome of Massilia hortus sp. nov., a novel bacterial species of the Oxalobacteraceae family.</title>
        <authorList>
            <person name="Peta V."/>
            <person name="Raths R."/>
            <person name="Bucking H."/>
        </authorList>
    </citation>
    <scope>NUCLEOTIDE SEQUENCE [LARGE SCALE GENOMIC DNA]</scope>
    <source>
        <strain evidence="2 3">ONC3</strain>
    </source>
</reference>
<feature type="compositionally biased region" description="Basic and acidic residues" evidence="1">
    <location>
        <begin position="23"/>
        <end position="33"/>
    </location>
</feature>
<dbReference type="Proteomes" id="UP000297258">
    <property type="component" value="Unassembled WGS sequence"/>
</dbReference>
<organism evidence="2 3">
    <name type="scientific">Massilia horti</name>
    <dbReference type="NCBI Taxonomy" id="2562153"/>
    <lineage>
        <taxon>Bacteria</taxon>
        <taxon>Pseudomonadati</taxon>
        <taxon>Pseudomonadota</taxon>
        <taxon>Betaproteobacteria</taxon>
        <taxon>Burkholderiales</taxon>
        <taxon>Oxalobacteraceae</taxon>
        <taxon>Telluria group</taxon>
        <taxon>Massilia</taxon>
    </lineage>
</organism>
<dbReference type="RefSeq" id="WP_135189472.1">
    <property type="nucleotide sequence ID" value="NZ_SPUM01000051.1"/>
</dbReference>
<gene>
    <name evidence="2" type="ORF">E4O92_09175</name>
</gene>
<feature type="region of interest" description="Disordered" evidence="1">
    <location>
        <begin position="19"/>
        <end position="76"/>
    </location>
</feature>
<keyword evidence="3" id="KW-1185">Reference proteome</keyword>